<dbReference type="AlphaFoldDB" id="A0AAD4ZHQ1"/>
<comment type="caution">
    <text evidence="1">The sequence shown here is derived from an EMBL/GenBank/DDBJ whole genome shotgun (WGS) entry which is preliminary data.</text>
</comment>
<proteinExistence type="predicted"/>
<accession>A0AAD4ZHQ1</accession>
<protein>
    <submittedName>
        <fullName evidence="1">Uncharacterized protein</fullName>
    </submittedName>
</protein>
<organism evidence="1 2">
    <name type="scientific">Prunus dulcis</name>
    <name type="common">Almond</name>
    <name type="synonym">Amygdalus dulcis</name>
    <dbReference type="NCBI Taxonomy" id="3755"/>
    <lineage>
        <taxon>Eukaryota</taxon>
        <taxon>Viridiplantae</taxon>
        <taxon>Streptophyta</taxon>
        <taxon>Embryophyta</taxon>
        <taxon>Tracheophyta</taxon>
        <taxon>Spermatophyta</taxon>
        <taxon>Magnoliopsida</taxon>
        <taxon>eudicotyledons</taxon>
        <taxon>Gunneridae</taxon>
        <taxon>Pentapetalae</taxon>
        <taxon>rosids</taxon>
        <taxon>fabids</taxon>
        <taxon>Rosales</taxon>
        <taxon>Rosaceae</taxon>
        <taxon>Amygdaloideae</taxon>
        <taxon>Amygdaleae</taxon>
        <taxon>Prunus</taxon>
    </lineage>
</organism>
<name>A0AAD4ZHQ1_PRUDU</name>
<evidence type="ECO:0000313" key="2">
    <source>
        <dbReference type="Proteomes" id="UP001054821"/>
    </source>
</evidence>
<dbReference type="EMBL" id="JAJFAZ020000002">
    <property type="protein sequence ID" value="KAI5345921.1"/>
    <property type="molecule type" value="Genomic_DNA"/>
</dbReference>
<dbReference type="Proteomes" id="UP001054821">
    <property type="component" value="Chromosome 2"/>
</dbReference>
<gene>
    <name evidence="1" type="ORF">L3X38_013798</name>
</gene>
<evidence type="ECO:0000313" key="1">
    <source>
        <dbReference type="EMBL" id="KAI5345921.1"/>
    </source>
</evidence>
<sequence length="88" mass="10209">MRGCCRDNNHKTISLRMDIGPLTRVSGSGLFKPPNHEFSDLLQTGKYNYTLWLNCLKTTTKCKCSSFLPHHFQKKKEHTHCSLWLART</sequence>
<reference evidence="1 2" key="1">
    <citation type="journal article" date="2022" name="G3 (Bethesda)">
        <title>Whole-genome sequence and methylome profiling of the almond [Prunus dulcis (Mill.) D.A. Webb] cultivar 'Nonpareil'.</title>
        <authorList>
            <person name="D'Amico-Willman K.M."/>
            <person name="Ouma W.Z."/>
            <person name="Meulia T."/>
            <person name="Sideli G.M."/>
            <person name="Gradziel T.M."/>
            <person name="Fresnedo-Ramirez J."/>
        </authorList>
    </citation>
    <scope>NUCLEOTIDE SEQUENCE [LARGE SCALE GENOMIC DNA]</scope>
    <source>
        <strain evidence="1">Clone GOH B32 T37-40</strain>
    </source>
</reference>
<keyword evidence="2" id="KW-1185">Reference proteome</keyword>